<dbReference type="SUPFAM" id="SSF49842">
    <property type="entry name" value="TNF-like"/>
    <property type="match status" value="1"/>
</dbReference>
<evidence type="ECO:0000256" key="3">
    <source>
        <dbReference type="ARBA" id="ARBA00022514"/>
    </source>
</evidence>
<evidence type="ECO:0000313" key="8">
    <source>
        <dbReference type="RefSeq" id="XP_022342039.1"/>
    </source>
</evidence>
<dbReference type="GO" id="GO:0005615">
    <property type="term" value="C:extracellular space"/>
    <property type="evidence" value="ECO:0007669"/>
    <property type="project" value="UniProtKB-KW"/>
</dbReference>
<protein>
    <submittedName>
        <fullName evidence="8">Lymphotoxin-alpha-like</fullName>
    </submittedName>
</protein>
<evidence type="ECO:0000256" key="1">
    <source>
        <dbReference type="ARBA" id="ARBA00004370"/>
    </source>
</evidence>
<dbReference type="PANTHER" id="PTHR11471:SF13">
    <property type="entry name" value="TNF FAMILY PROFILE DOMAIN-CONTAINING PROTEIN"/>
    <property type="match status" value="1"/>
</dbReference>
<proteinExistence type="inferred from homology"/>
<evidence type="ECO:0000256" key="5">
    <source>
        <dbReference type="SAM" id="Phobius"/>
    </source>
</evidence>
<dbReference type="Pfam" id="PF00229">
    <property type="entry name" value="TNF"/>
    <property type="match status" value="1"/>
</dbReference>
<evidence type="ECO:0000313" key="7">
    <source>
        <dbReference type="Proteomes" id="UP000694844"/>
    </source>
</evidence>
<dbReference type="GeneID" id="111135889"/>
<keyword evidence="4 5" id="KW-0472">Membrane</keyword>
<comment type="subcellular location">
    <subcellularLocation>
        <location evidence="1">Membrane</location>
    </subcellularLocation>
</comment>
<dbReference type="KEGG" id="cvn:111135889"/>
<dbReference type="GO" id="GO:0016020">
    <property type="term" value="C:membrane"/>
    <property type="evidence" value="ECO:0007669"/>
    <property type="project" value="UniProtKB-SubCell"/>
</dbReference>
<name>A0A8B8EQ30_CRAVI</name>
<evidence type="ECO:0000256" key="4">
    <source>
        <dbReference type="ARBA" id="ARBA00023136"/>
    </source>
</evidence>
<dbReference type="GO" id="GO:0005125">
    <property type="term" value="F:cytokine activity"/>
    <property type="evidence" value="ECO:0007669"/>
    <property type="project" value="UniProtKB-KW"/>
</dbReference>
<evidence type="ECO:0000259" key="6">
    <source>
        <dbReference type="PROSITE" id="PS50049"/>
    </source>
</evidence>
<comment type="similarity">
    <text evidence="2">Belongs to the tumor necrosis factor family.</text>
</comment>
<dbReference type="CDD" id="cd00184">
    <property type="entry name" value="TNF"/>
    <property type="match status" value="1"/>
</dbReference>
<reference evidence="8" key="1">
    <citation type="submission" date="2025-08" db="UniProtKB">
        <authorList>
            <consortium name="RefSeq"/>
        </authorList>
    </citation>
    <scope>IDENTIFICATION</scope>
    <source>
        <tissue evidence="8">Whole sample</tissue>
    </source>
</reference>
<feature type="transmembrane region" description="Helical" evidence="5">
    <location>
        <begin position="59"/>
        <end position="82"/>
    </location>
</feature>
<dbReference type="RefSeq" id="XP_022342039.1">
    <property type="nucleotide sequence ID" value="XM_022486331.1"/>
</dbReference>
<dbReference type="GO" id="GO:0006955">
    <property type="term" value="P:immune response"/>
    <property type="evidence" value="ECO:0007669"/>
    <property type="project" value="InterPro"/>
</dbReference>
<evidence type="ECO:0000256" key="2">
    <source>
        <dbReference type="ARBA" id="ARBA00008670"/>
    </source>
</evidence>
<feature type="domain" description="THD" evidence="6">
    <location>
        <begin position="187"/>
        <end position="342"/>
    </location>
</feature>
<dbReference type="PANTHER" id="PTHR11471">
    <property type="entry name" value="TUMOR NECROSIS FACTOR FAMILY MEMBER"/>
    <property type="match status" value="1"/>
</dbReference>
<dbReference type="InterPro" id="IPR006052">
    <property type="entry name" value="TNF_dom"/>
</dbReference>
<dbReference type="GO" id="GO:0005164">
    <property type="term" value="F:tumor necrosis factor receptor binding"/>
    <property type="evidence" value="ECO:0007669"/>
    <property type="project" value="InterPro"/>
</dbReference>
<dbReference type="AlphaFoldDB" id="A0A8B8EQ30"/>
<keyword evidence="7" id="KW-1185">Reference proteome</keyword>
<accession>A0A8B8EQ30</accession>
<dbReference type="InterPro" id="IPR008983">
    <property type="entry name" value="Tumour_necrosis_fac-like_dom"/>
</dbReference>
<dbReference type="SMART" id="SM00207">
    <property type="entry name" value="TNF"/>
    <property type="match status" value="1"/>
</dbReference>
<dbReference type="Proteomes" id="UP000694844">
    <property type="component" value="Chromosome 5"/>
</dbReference>
<dbReference type="Gene3D" id="2.60.120.40">
    <property type="match status" value="1"/>
</dbReference>
<organism evidence="7 8">
    <name type="scientific">Crassostrea virginica</name>
    <name type="common">Eastern oyster</name>
    <dbReference type="NCBI Taxonomy" id="6565"/>
    <lineage>
        <taxon>Eukaryota</taxon>
        <taxon>Metazoa</taxon>
        <taxon>Spiralia</taxon>
        <taxon>Lophotrochozoa</taxon>
        <taxon>Mollusca</taxon>
        <taxon>Bivalvia</taxon>
        <taxon>Autobranchia</taxon>
        <taxon>Pteriomorphia</taxon>
        <taxon>Ostreida</taxon>
        <taxon>Ostreoidea</taxon>
        <taxon>Ostreidae</taxon>
        <taxon>Crassostrea</taxon>
    </lineage>
</organism>
<dbReference type="OrthoDB" id="5980568at2759"/>
<gene>
    <name evidence="8" type="primary">LOC111135889</name>
</gene>
<keyword evidence="3" id="KW-0202">Cytokine</keyword>
<sequence length="349" mass="39846">MSEDIKNMSEEQEPESYDVLLRNGVKPNDLFNNGKSKMSDCPNFRLELLQSEYIRLRRYLYGLTAVVVTGILILIIVVAVLFGKLSHDLVNHEHKPKVGEQISAMLKNNELCVPCNNIKSGPSAEENELLDQFARKFEDNVQMCCVETPSELLLMLELFIEKRYREESAKGTIPKTGQLVSLEGQQIAAHLLGSDEEFQTSHHDAKDTRFSVPHWIYNSDIAYISNMKYRHGRLVVPSDGYYYVYSQVAFREQYSGSNSGSQSDPISHYLCRYNIIYPHGGEDILAQTTVSKTSNNRVVGEYSSHLGALFQLRKDDEVYVKVSDLSLMVRDIKKNYFGIFRLSNITMKE</sequence>
<keyword evidence="5" id="KW-1133">Transmembrane helix</keyword>
<keyword evidence="5" id="KW-0812">Transmembrane</keyword>
<dbReference type="PROSITE" id="PS50049">
    <property type="entry name" value="THD_2"/>
    <property type="match status" value="1"/>
</dbReference>